<dbReference type="Proteomes" id="UP000594103">
    <property type="component" value="Segment"/>
</dbReference>
<dbReference type="RefSeq" id="YP_010113492.1">
    <property type="nucleotide sequence ID" value="NC_055903.1"/>
</dbReference>
<evidence type="ECO:0000313" key="2">
    <source>
        <dbReference type="Proteomes" id="UP000594103"/>
    </source>
</evidence>
<dbReference type="EMBL" id="MT774410">
    <property type="protein sequence ID" value="QOR57852.1"/>
    <property type="molecule type" value="Genomic_DNA"/>
</dbReference>
<sequence length="197" mass="22309">MESCGSLTAKSCDLIQALLKEPKIYDRVTAPIKHSERYTSVKIVRENGLIQLGKYSWNSPLGNFWNNLIKCKKDISFEEFALRVWDALVDMTAGTKAATPVLEGLGHETLMRGIREKNWDWLVDRFFDIVRHLTSDGYWKTSGLNSHTQKESPSDSNNKVVIHVKDTPQPVTPVTFKVVDCVGNVFEILNARWIGGK</sequence>
<name>A0A7M1RVG8_9CAUD</name>
<dbReference type="GeneID" id="65132017"/>
<keyword evidence="2" id="KW-1185">Reference proteome</keyword>
<accession>A0A7M1RVG8</accession>
<reference evidence="1 2" key="1">
    <citation type="submission" date="2020-07" db="EMBL/GenBank/DDBJ databases">
        <title>Taxonomic proposal: Crassvirales, a new order of highly abundant and diverse bacterial viruses.</title>
        <authorList>
            <person name="Shkoporov A.N."/>
            <person name="Stockdale S.R."/>
            <person name="Guerin E."/>
            <person name="Ross R.P."/>
            <person name="Hill C."/>
        </authorList>
    </citation>
    <scope>NUCLEOTIDE SEQUENCE [LARGE SCALE GENOMIC DNA]</scope>
</reference>
<dbReference type="KEGG" id="vg:65132017"/>
<protein>
    <submittedName>
        <fullName evidence="1">Uncharacterized protein</fullName>
    </submittedName>
</protein>
<organism evidence="1 2">
    <name type="scientific">uncultured phage cr272_1</name>
    <dbReference type="NCBI Taxonomy" id="2772094"/>
    <lineage>
        <taxon>Viruses</taxon>
        <taxon>Duplodnaviria</taxon>
        <taxon>Heunggongvirae</taxon>
        <taxon>Uroviricota</taxon>
        <taxon>Caudoviricetes</taxon>
        <taxon>Crassvirales</taxon>
        <taxon>Suoliviridae</taxon>
        <taxon>Oafivirinae</taxon>
        <taxon>Buhlduvirus</taxon>
        <taxon>Buhlduvirus porcinus</taxon>
    </lineage>
</organism>
<proteinExistence type="predicted"/>
<evidence type="ECO:0000313" key="1">
    <source>
        <dbReference type="EMBL" id="QOR57852.1"/>
    </source>
</evidence>